<evidence type="ECO:0000313" key="2">
    <source>
        <dbReference type="EMBL" id="RXE57570.1"/>
    </source>
</evidence>
<evidence type="ECO:0000259" key="1">
    <source>
        <dbReference type="Pfam" id="PF00905"/>
    </source>
</evidence>
<dbReference type="SUPFAM" id="SSF56601">
    <property type="entry name" value="beta-lactamase/transpeptidase-like"/>
    <property type="match status" value="1"/>
</dbReference>
<comment type="caution">
    <text evidence="2">The sequence shown here is derived from an EMBL/GenBank/DDBJ whole genome shotgun (WGS) entry which is preliminary data.</text>
</comment>
<dbReference type="InterPro" id="IPR012338">
    <property type="entry name" value="Beta-lactam/transpept-like"/>
</dbReference>
<feature type="domain" description="Penicillin-binding protein transpeptidase" evidence="1">
    <location>
        <begin position="12"/>
        <end position="97"/>
    </location>
</feature>
<reference evidence="3" key="1">
    <citation type="submission" date="2018-11" db="EMBL/GenBank/DDBJ databases">
        <title>Genome sequencing of a novel mesophilic and cellulolytic organism within the genus Hungateiclostridium.</title>
        <authorList>
            <person name="Rettenmaier R."/>
            <person name="Liebl W."/>
            <person name="Zverlov V."/>
        </authorList>
    </citation>
    <scope>NUCLEOTIDE SEQUENCE [LARGE SCALE GENOMIC DNA]</scope>
    <source>
        <strain evidence="3">N2K1</strain>
    </source>
</reference>
<sequence length="106" mass="11965">MVDILRKFYDYQLPFSKRNIDIVKEIIVLSENNGTRLSGKTGLGLKANSDKYINGWFVGYVEKDGNVYIFATNIEASNETEKSASGEGAKEITLKILKDKSIFYTE</sequence>
<keyword evidence="3" id="KW-1185">Reference proteome</keyword>
<dbReference type="Pfam" id="PF00905">
    <property type="entry name" value="Transpeptidase"/>
    <property type="match status" value="1"/>
</dbReference>
<protein>
    <recommendedName>
        <fullName evidence="1">Penicillin-binding protein transpeptidase domain-containing protein</fullName>
    </recommendedName>
</protein>
<dbReference type="Gene3D" id="3.40.710.10">
    <property type="entry name" value="DD-peptidase/beta-lactamase superfamily"/>
    <property type="match status" value="1"/>
</dbReference>
<dbReference type="OrthoDB" id="9762883at2"/>
<accession>A0A4Q0I053</accession>
<dbReference type="InterPro" id="IPR001460">
    <property type="entry name" value="PCN-bd_Tpept"/>
</dbReference>
<organism evidence="2 3">
    <name type="scientific">Acetivibrio mesophilus</name>
    <dbReference type="NCBI Taxonomy" id="2487273"/>
    <lineage>
        <taxon>Bacteria</taxon>
        <taxon>Bacillati</taxon>
        <taxon>Bacillota</taxon>
        <taxon>Clostridia</taxon>
        <taxon>Eubacteriales</taxon>
        <taxon>Oscillospiraceae</taxon>
        <taxon>Acetivibrio</taxon>
    </lineage>
</organism>
<proteinExistence type="predicted"/>
<gene>
    <name evidence="2" type="ORF">EFD62_17010</name>
</gene>
<dbReference type="Proteomes" id="UP000289166">
    <property type="component" value="Unassembled WGS sequence"/>
</dbReference>
<dbReference type="AlphaFoldDB" id="A0A4Q0I053"/>
<evidence type="ECO:0000313" key="3">
    <source>
        <dbReference type="Proteomes" id="UP000289166"/>
    </source>
</evidence>
<name>A0A4Q0I053_9FIRM</name>
<dbReference type="GO" id="GO:0008658">
    <property type="term" value="F:penicillin binding"/>
    <property type="evidence" value="ECO:0007669"/>
    <property type="project" value="InterPro"/>
</dbReference>
<dbReference type="EMBL" id="RLII01000057">
    <property type="protein sequence ID" value="RXE57570.1"/>
    <property type="molecule type" value="Genomic_DNA"/>
</dbReference>